<dbReference type="InterPro" id="IPR000182">
    <property type="entry name" value="GNAT_dom"/>
</dbReference>
<dbReference type="OrthoDB" id="9797178at2"/>
<dbReference type="PANTHER" id="PTHR43877:SF1">
    <property type="entry name" value="ACETYLTRANSFERASE"/>
    <property type="match status" value="1"/>
</dbReference>
<dbReference type="InterPro" id="IPR050832">
    <property type="entry name" value="Bact_Acetyltransf"/>
</dbReference>
<sequence>MNGTIRMATTDDAAEISRVVLSALYESNARDYGPETIARVAFGFVPDGIAGMIATRQVFVAVEAGRIVGTASRDGAAVRAVFVAPEAQGRGIGRHLMAEVDRAARTAGIATLTLQSSLTAVGFYAQLGFRAVREHRHGEERTIVMERHAHVTA</sequence>
<keyword evidence="1" id="KW-0808">Transferase</keyword>
<dbReference type="Gene3D" id="3.40.630.30">
    <property type="match status" value="1"/>
</dbReference>
<dbReference type="Proteomes" id="UP000035929">
    <property type="component" value="Unassembled WGS sequence"/>
</dbReference>
<comment type="caution">
    <text evidence="4">The sequence shown here is derived from an EMBL/GenBank/DDBJ whole genome shotgun (WGS) entry which is preliminary data.</text>
</comment>
<evidence type="ECO:0000313" key="4">
    <source>
        <dbReference type="EMBL" id="KMO34746.1"/>
    </source>
</evidence>
<evidence type="ECO:0000256" key="1">
    <source>
        <dbReference type="ARBA" id="ARBA00022679"/>
    </source>
</evidence>
<dbReference type="SUPFAM" id="SSF55729">
    <property type="entry name" value="Acyl-CoA N-acyltransferases (Nat)"/>
    <property type="match status" value="1"/>
</dbReference>
<dbReference type="RefSeq" id="WP_048464296.1">
    <property type="nucleotide sequence ID" value="NZ_LABX01000100.1"/>
</dbReference>
<dbReference type="GO" id="GO:0016747">
    <property type="term" value="F:acyltransferase activity, transferring groups other than amino-acyl groups"/>
    <property type="evidence" value="ECO:0007669"/>
    <property type="project" value="InterPro"/>
</dbReference>
<accession>A0A0J6V738</accession>
<reference evidence="4 5" key="1">
    <citation type="submission" date="2015-03" db="EMBL/GenBank/DDBJ databases">
        <title>Genome sequencing of Methylobacterium aquaticum DSM16371 type strain.</title>
        <authorList>
            <person name="Chaudhry V."/>
            <person name="Patil P.B."/>
        </authorList>
    </citation>
    <scope>NUCLEOTIDE SEQUENCE [LARGE SCALE GENOMIC DNA]</scope>
    <source>
        <strain evidence="4 5">DSM 16371</strain>
    </source>
</reference>
<dbReference type="PATRIC" id="fig|270351.6.peg.89"/>
<dbReference type="Pfam" id="PF13673">
    <property type="entry name" value="Acetyltransf_10"/>
    <property type="match status" value="1"/>
</dbReference>
<name>A0A0J6V738_9HYPH</name>
<dbReference type="InterPro" id="IPR016181">
    <property type="entry name" value="Acyl_CoA_acyltransferase"/>
</dbReference>
<keyword evidence="2" id="KW-0012">Acyltransferase</keyword>
<feature type="domain" description="N-acetyltransferase" evidence="3">
    <location>
        <begin position="3"/>
        <end position="150"/>
    </location>
</feature>
<organism evidence="4 5">
    <name type="scientific">Methylobacterium aquaticum</name>
    <dbReference type="NCBI Taxonomy" id="270351"/>
    <lineage>
        <taxon>Bacteria</taxon>
        <taxon>Pseudomonadati</taxon>
        <taxon>Pseudomonadota</taxon>
        <taxon>Alphaproteobacteria</taxon>
        <taxon>Hyphomicrobiales</taxon>
        <taxon>Methylobacteriaceae</taxon>
        <taxon>Methylobacterium</taxon>
    </lineage>
</organism>
<proteinExistence type="predicted"/>
<gene>
    <name evidence="4" type="ORF">VP06_13555</name>
</gene>
<dbReference type="AlphaFoldDB" id="A0A0J6V738"/>
<dbReference type="EMBL" id="LABX01000100">
    <property type="protein sequence ID" value="KMO34746.1"/>
    <property type="molecule type" value="Genomic_DNA"/>
</dbReference>
<evidence type="ECO:0000256" key="2">
    <source>
        <dbReference type="ARBA" id="ARBA00023315"/>
    </source>
</evidence>
<dbReference type="PANTHER" id="PTHR43877">
    <property type="entry name" value="AMINOALKYLPHOSPHONATE N-ACETYLTRANSFERASE-RELATED-RELATED"/>
    <property type="match status" value="1"/>
</dbReference>
<dbReference type="PROSITE" id="PS51186">
    <property type="entry name" value="GNAT"/>
    <property type="match status" value="1"/>
</dbReference>
<evidence type="ECO:0000313" key="5">
    <source>
        <dbReference type="Proteomes" id="UP000035929"/>
    </source>
</evidence>
<protein>
    <recommendedName>
        <fullName evidence="3">N-acetyltransferase domain-containing protein</fullName>
    </recommendedName>
</protein>
<evidence type="ECO:0000259" key="3">
    <source>
        <dbReference type="PROSITE" id="PS51186"/>
    </source>
</evidence>
<dbReference type="CDD" id="cd04301">
    <property type="entry name" value="NAT_SF"/>
    <property type="match status" value="1"/>
</dbReference>